<dbReference type="EMBL" id="LAZR01021675">
    <property type="protein sequence ID" value="KKL84521.1"/>
    <property type="molecule type" value="Genomic_DNA"/>
</dbReference>
<evidence type="ECO:0000313" key="1">
    <source>
        <dbReference type="EMBL" id="KKL84521.1"/>
    </source>
</evidence>
<sequence length="73" mass="8143">MTDNIITLGNITRLDLPTDRILEEAKLRVKDGGVVVLGWDADEELYFASSIADGGEVLWLLEKAKKKLLEMDP</sequence>
<protein>
    <submittedName>
        <fullName evidence="1">Uncharacterized protein</fullName>
    </submittedName>
</protein>
<reference evidence="1" key="1">
    <citation type="journal article" date="2015" name="Nature">
        <title>Complex archaea that bridge the gap between prokaryotes and eukaryotes.</title>
        <authorList>
            <person name="Spang A."/>
            <person name="Saw J.H."/>
            <person name="Jorgensen S.L."/>
            <person name="Zaremba-Niedzwiedzka K."/>
            <person name="Martijn J."/>
            <person name="Lind A.E."/>
            <person name="van Eijk R."/>
            <person name="Schleper C."/>
            <person name="Guy L."/>
            <person name="Ettema T.J."/>
        </authorList>
    </citation>
    <scope>NUCLEOTIDE SEQUENCE</scope>
</reference>
<accession>A0A0F9G252</accession>
<gene>
    <name evidence="1" type="ORF">LCGC14_1963870</name>
</gene>
<name>A0A0F9G252_9ZZZZ</name>
<comment type="caution">
    <text evidence="1">The sequence shown here is derived from an EMBL/GenBank/DDBJ whole genome shotgun (WGS) entry which is preliminary data.</text>
</comment>
<organism evidence="1">
    <name type="scientific">marine sediment metagenome</name>
    <dbReference type="NCBI Taxonomy" id="412755"/>
    <lineage>
        <taxon>unclassified sequences</taxon>
        <taxon>metagenomes</taxon>
        <taxon>ecological metagenomes</taxon>
    </lineage>
</organism>
<proteinExistence type="predicted"/>
<dbReference type="AlphaFoldDB" id="A0A0F9G252"/>